<comment type="caution">
    <text evidence="8">The sequence shown here is derived from an EMBL/GenBank/DDBJ whole genome shotgun (WGS) entry which is preliminary data.</text>
</comment>
<evidence type="ECO:0000256" key="1">
    <source>
        <dbReference type="ARBA" id="ARBA00004370"/>
    </source>
</evidence>
<dbReference type="EMBL" id="BFAA01007277">
    <property type="protein sequence ID" value="GCB68936.1"/>
    <property type="molecule type" value="Genomic_DNA"/>
</dbReference>
<evidence type="ECO:0000256" key="6">
    <source>
        <dbReference type="SAM" id="SignalP"/>
    </source>
</evidence>
<keyword evidence="9" id="KW-1185">Reference proteome</keyword>
<keyword evidence="5" id="KW-1133">Transmembrane helix</keyword>
<dbReference type="InterPro" id="IPR013783">
    <property type="entry name" value="Ig-like_fold"/>
</dbReference>
<keyword evidence="4" id="KW-0325">Glycoprotein</keyword>
<protein>
    <recommendedName>
        <fullName evidence="7">Ig-like domain-containing protein</fullName>
    </recommendedName>
</protein>
<dbReference type="PANTHER" id="PTHR12080">
    <property type="entry name" value="SIGNALING LYMPHOCYTIC ACTIVATION MOLECULE"/>
    <property type="match status" value="1"/>
</dbReference>
<keyword evidence="2 6" id="KW-0732">Signal</keyword>
<dbReference type="OMA" id="ITIVYIC"/>
<gene>
    <name evidence="8" type="ORF">scyTo_0013897</name>
</gene>
<feature type="chain" id="PRO_5019318470" description="Ig-like domain-containing protein" evidence="6">
    <location>
        <begin position="27"/>
        <end position="296"/>
    </location>
</feature>
<evidence type="ECO:0000259" key="7">
    <source>
        <dbReference type="PROSITE" id="PS50835"/>
    </source>
</evidence>
<evidence type="ECO:0000313" key="8">
    <source>
        <dbReference type="EMBL" id="GCB68936.1"/>
    </source>
</evidence>
<feature type="domain" description="Ig-like" evidence="7">
    <location>
        <begin position="134"/>
        <end position="214"/>
    </location>
</feature>
<dbReference type="Gene3D" id="2.60.40.10">
    <property type="entry name" value="Immunoglobulins"/>
    <property type="match status" value="2"/>
</dbReference>
<comment type="subcellular location">
    <subcellularLocation>
        <location evidence="1">Membrane</location>
    </subcellularLocation>
</comment>
<dbReference type="PROSITE" id="PS50835">
    <property type="entry name" value="IG_LIKE"/>
    <property type="match status" value="1"/>
</dbReference>
<dbReference type="InterPro" id="IPR036179">
    <property type="entry name" value="Ig-like_dom_sf"/>
</dbReference>
<evidence type="ECO:0000313" key="9">
    <source>
        <dbReference type="Proteomes" id="UP000288216"/>
    </source>
</evidence>
<keyword evidence="5" id="KW-0812">Transmembrane</keyword>
<evidence type="ECO:0000256" key="3">
    <source>
        <dbReference type="ARBA" id="ARBA00023136"/>
    </source>
</evidence>
<dbReference type="CDD" id="cd00096">
    <property type="entry name" value="Ig"/>
    <property type="match status" value="1"/>
</dbReference>
<dbReference type="STRING" id="75743.A0A401P744"/>
<sequence length="296" mass="33325">MKNLGLLNVKMLTLLSEFHLLTLCETEISAVPNTIINVAVGEQVLFPVHNQCGATYEVTLLSKSPTHSKLASWNFNTSYNQPLYENRLKRSRNGSVMLHNVQINDTKLYEIQIDCYSTMAATREQSFDLRVFEPVSKPLMIITCSTSNITMSCTVSMGTKVTYHWEKQSLAGAIIRTYNGTELVIDHIHEQEQYMYKCIATNPVSMATSTPRIGEECNVNPSKGQKLSWMARNIAASGLLLALITIVYICYKIKPTAGEKGSSKYDRYYQMRVEKDTALPELFQPRFSVSTHLVAS</sequence>
<dbReference type="InterPro" id="IPR007110">
    <property type="entry name" value="Ig-like_dom"/>
</dbReference>
<dbReference type="OrthoDB" id="8963224at2759"/>
<keyword evidence="3 5" id="KW-0472">Membrane</keyword>
<dbReference type="SUPFAM" id="SSF48726">
    <property type="entry name" value="Immunoglobulin"/>
    <property type="match status" value="2"/>
</dbReference>
<dbReference type="GO" id="GO:0016020">
    <property type="term" value="C:membrane"/>
    <property type="evidence" value="ECO:0007669"/>
    <property type="project" value="UniProtKB-SubCell"/>
</dbReference>
<dbReference type="Proteomes" id="UP000288216">
    <property type="component" value="Unassembled WGS sequence"/>
</dbReference>
<dbReference type="InterPro" id="IPR015631">
    <property type="entry name" value="CD2/SLAM_rcpt"/>
</dbReference>
<organism evidence="8 9">
    <name type="scientific">Scyliorhinus torazame</name>
    <name type="common">Cloudy catshark</name>
    <name type="synonym">Catulus torazame</name>
    <dbReference type="NCBI Taxonomy" id="75743"/>
    <lineage>
        <taxon>Eukaryota</taxon>
        <taxon>Metazoa</taxon>
        <taxon>Chordata</taxon>
        <taxon>Craniata</taxon>
        <taxon>Vertebrata</taxon>
        <taxon>Chondrichthyes</taxon>
        <taxon>Elasmobranchii</taxon>
        <taxon>Galeomorphii</taxon>
        <taxon>Galeoidea</taxon>
        <taxon>Carcharhiniformes</taxon>
        <taxon>Scyliorhinidae</taxon>
        <taxon>Scyliorhinus</taxon>
    </lineage>
</organism>
<proteinExistence type="predicted"/>
<accession>A0A401P744</accession>
<dbReference type="AlphaFoldDB" id="A0A401P744"/>
<dbReference type="PANTHER" id="PTHR12080:SF48">
    <property type="entry name" value="IMMUNOGLOBULIN SUBTYPE DOMAIN-CONTAINING PROTEIN"/>
    <property type="match status" value="1"/>
</dbReference>
<reference evidence="8 9" key="1">
    <citation type="journal article" date="2018" name="Nat. Ecol. Evol.">
        <title>Shark genomes provide insights into elasmobranch evolution and the origin of vertebrates.</title>
        <authorList>
            <person name="Hara Y"/>
            <person name="Yamaguchi K"/>
            <person name="Onimaru K"/>
            <person name="Kadota M"/>
            <person name="Koyanagi M"/>
            <person name="Keeley SD"/>
            <person name="Tatsumi K"/>
            <person name="Tanaka K"/>
            <person name="Motone F"/>
            <person name="Kageyama Y"/>
            <person name="Nozu R"/>
            <person name="Adachi N"/>
            <person name="Nishimura O"/>
            <person name="Nakagawa R"/>
            <person name="Tanegashima C"/>
            <person name="Kiyatake I"/>
            <person name="Matsumoto R"/>
            <person name="Murakumo K"/>
            <person name="Nishida K"/>
            <person name="Terakita A"/>
            <person name="Kuratani S"/>
            <person name="Sato K"/>
            <person name="Hyodo S Kuraku.S."/>
        </authorList>
    </citation>
    <scope>NUCLEOTIDE SEQUENCE [LARGE SCALE GENOMIC DNA]</scope>
</reference>
<feature type="signal peptide" evidence="6">
    <location>
        <begin position="1"/>
        <end position="26"/>
    </location>
</feature>
<evidence type="ECO:0000256" key="4">
    <source>
        <dbReference type="ARBA" id="ARBA00023180"/>
    </source>
</evidence>
<feature type="transmembrane region" description="Helical" evidence="5">
    <location>
        <begin position="229"/>
        <end position="251"/>
    </location>
</feature>
<name>A0A401P744_SCYTO</name>
<evidence type="ECO:0000256" key="2">
    <source>
        <dbReference type="ARBA" id="ARBA00022729"/>
    </source>
</evidence>
<evidence type="ECO:0000256" key="5">
    <source>
        <dbReference type="SAM" id="Phobius"/>
    </source>
</evidence>